<protein>
    <submittedName>
        <fullName evidence="2">Substrate-binding domain-containing protein</fullName>
    </submittedName>
</protein>
<dbReference type="Proteomes" id="UP001225134">
    <property type="component" value="Unassembled WGS sequence"/>
</dbReference>
<dbReference type="Pfam" id="PF13407">
    <property type="entry name" value="Peripla_BP_4"/>
    <property type="match status" value="1"/>
</dbReference>
<evidence type="ECO:0000313" key="2">
    <source>
        <dbReference type="EMBL" id="MDK9580081.1"/>
    </source>
</evidence>
<reference evidence="2 3" key="1">
    <citation type="submission" date="2023-06" db="EMBL/GenBank/DDBJ databases">
        <title>Antibody response to the Sneathia vaginalis cytopathogenic toxin A during pregnancy.</title>
        <authorList>
            <person name="Mccoy Z.T."/>
            <person name="Serrano M.G."/>
            <person name="Spaine K."/>
            <person name="Edwards D.J."/>
            <person name="Buck G.A."/>
            <person name="Jefferson K."/>
        </authorList>
    </citation>
    <scope>NUCLEOTIDE SEQUENCE [LARGE SCALE GENOMIC DNA]</scope>
    <source>
        <strain evidence="2 3">CCUG 42621</strain>
    </source>
</reference>
<sequence>MSKTNLIGVIIGDITNVFSNQIVKGIEAYLNKYNYQIIIGNSNYEYERESKLIDKFIQIGVEGFIVQPTTNFLPLIEKIKRSGKQLAFIDSNLENDEVVSIKSDNYNSVYKCMETIVNKNKYDRYIMIGACPAELSTRRERAKGFIDSLEIKNIPFHNIIVTNEPTIEEVKRKLLTKLLDNKKTLIFVPNCWLLPIVNQVLDIYRDKMPKNIGLVGFDNIEWCKFVCPKITTIVQPAYEEGYLVAEYLVNMIEKKEEVLEKKVTLMCNVNWEKSVEL</sequence>
<dbReference type="InterPro" id="IPR025997">
    <property type="entry name" value="SBP_2_dom"/>
</dbReference>
<feature type="domain" description="Periplasmic binding protein" evidence="1">
    <location>
        <begin position="7"/>
        <end position="256"/>
    </location>
</feature>
<evidence type="ECO:0000313" key="3">
    <source>
        <dbReference type="Proteomes" id="UP001225134"/>
    </source>
</evidence>
<evidence type="ECO:0000259" key="1">
    <source>
        <dbReference type="Pfam" id="PF13407"/>
    </source>
</evidence>
<dbReference type="InterPro" id="IPR028082">
    <property type="entry name" value="Peripla_BP_I"/>
</dbReference>
<proteinExistence type="predicted"/>
<dbReference type="EMBL" id="JASSPP010000001">
    <property type="protein sequence ID" value="MDK9580081.1"/>
    <property type="molecule type" value="Genomic_DNA"/>
</dbReference>
<dbReference type="SUPFAM" id="SSF53822">
    <property type="entry name" value="Periplasmic binding protein-like I"/>
    <property type="match status" value="1"/>
</dbReference>
<organism evidence="2 3">
    <name type="scientific">Sneathia sanguinegens</name>
    <dbReference type="NCBI Taxonomy" id="40543"/>
    <lineage>
        <taxon>Bacteria</taxon>
        <taxon>Fusobacteriati</taxon>
        <taxon>Fusobacteriota</taxon>
        <taxon>Fusobacteriia</taxon>
        <taxon>Fusobacteriales</taxon>
        <taxon>Leptotrichiaceae</taxon>
        <taxon>Sneathia</taxon>
    </lineage>
</organism>
<comment type="caution">
    <text evidence="2">The sequence shown here is derived from an EMBL/GenBank/DDBJ whole genome shotgun (WGS) entry which is preliminary data.</text>
</comment>
<gene>
    <name evidence="2" type="ORF">QQA45_00855</name>
</gene>
<keyword evidence="3" id="KW-1185">Reference proteome</keyword>
<dbReference type="RefSeq" id="WP_285152478.1">
    <property type="nucleotide sequence ID" value="NZ_JASSPP010000001.1"/>
</dbReference>
<dbReference type="PANTHER" id="PTHR30146:SF154">
    <property type="entry name" value="TRANSCRIPTION REGULATOR, MEMBER OF GALR FAMILY"/>
    <property type="match status" value="1"/>
</dbReference>
<name>A0ABT7HHT0_9FUSO</name>
<dbReference type="PANTHER" id="PTHR30146">
    <property type="entry name" value="LACI-RELATED TRANSCRIPTIONAL REPRESSOR"/>
    <property type="match status" value="1"/>
</dbReference>
<dbReference type="Gene3D" id="3.40.50.2300">
    <property type="match status" value="2"/>
</dbReference>
<accession>A0ABT7HHT0</accession>